<keyword evidence="3" id="KW-0804">Transcription</keyword>
<evidence type="ECO:0000256" key="1">
    <source>
        <dbReference type="ARBA" id="ARBA00023015"/>
    </source>
</evidence>
<dbReference type="SMART" id="SM00346">
    <property type="entry name" value="HTH_ICLR"/>
    <property type="match status" value="1"/>
</dbReference>
<dbReference type="InterPro" id="IPR005471">
    <property type="entry name" value="Tscrpt_reg_IclR_N"/>
</dbReference>
<dbReference type="Gene3D" id="1.10.10.10">
    <property type="entry name" value="Winged helix-like DNA-binding domain superfamily/Winged helix DNA-binding domain"/>
    <property type="match status" value="1"/>
</dbReference>
<dbReference type="Pfam" id="PF09339">
    <property type="entry name" value="HTH_IclR"/>
    <property type="match status" value="1"/>
</dbReference>
<dbReference type="PROSITE" id="PS51077">
    <property type="entry name" value="HTH_ICLR"/>
    <property type="match status" value="1"/>
</dbReference>
<dbReference type="PANTHER" id="PTHR30136">
    <property type="entry name" value="HELIX-TURN-HELIX TRANSCRIPTIONAL REGULATOR, ICLR FAMILY"/>
    <property type="match status" value="1"/>
</dbReference>
<evidence type="ECO:0000259" key="4">
    <source>
        <dbReference type="PROSITE" id="PS51077"/>
    </source>
</evidence>
<dbReference type="InterPro" id="IPR029016">
    <property type="entry name" value="GAF-like_dom_sf"/>
</dbReference>
<dbReference type="AlphaFoldDB" id="A0A927RI72"/>
<dbReference type="InterPro" id="IPR014757">
    <property type="entry name" value="Tscrpt_reg_IclR_C"/>
</dbReference>
<evidence type="ECO:0000256" key="3">
    <source>
        <dbReference type="ARBA" id="ARBA00023163"/>
    </source>
</evidence>
<dbReference type="SUPFAM" id="SSF46785">
    <property type="entry name" value="Winged helix' DNA-binding domain"/>
    <property type="match status" value="1"/>
</dbReference>
<dbReference type="Proteomes" id="UP000638648">
    <property type="component" value="Unassembled WGS sequence"/>
</dbReference>
<sequence length="279" mass="30065">MSDVGLVHKTIWILRTVAAHPEGIGLSDVARACGIPKATCHRILTVLEKERWLTADPTSRRFRVSLSMLFLVGGLLDQESVYAHAQSVLKELAADTRETVGLDQLVSPSVVVLTQVAGPSLMGLHSGPRRKSPAWRTSTGKALLAWHDAEMVRSEFVADLRDRPARKFADFDAFLAELGEVRERGYSVAYDELEEGAAAVAAPVHVGDAVPYAIWVGGPTYRVTREQVPALADQVIAAAGKVGQVLEMSGRRELAAEHLRSLPGLLVSQRSASDGASEA</sequence>
<feature type="domain" description="HTH iclR-type" evidence="4">
    <location>
        <begin position="4"/>
        <end position="66"/>
    </location>
</feature>
<dbReference type="Gene3D" id="3.30.450.40">
    <property type="match status" value="1"/>
</dbReference>
<evidence type="ECO:0000313" key="7">
    <source>
        <dbReference type="Proteomes" id="UP000638648"/>
    </source>
</evidence>
<keyword evidence="2 6" id="KW-0238">DNA-binding</keyword>
<dbReference type="PROSITE" id="PS51078">
    <property type="entry name" value="ICLR_ED"/>
    <property type="match status" value="1"/>
</dbReference>
<dbReference type="GO" id="GO:0003700">
    <property type="term" value="F:DNA-binding transcription factor activity"/>
    <property type="evidence" value="ECO:0007669"/>
    <property type="project" value="TreeGrafter"/>
</dbReference>
<comment type="caution">
    <text evidence="6">The sequence shown here is derived from an EMBL/GenBank/DDBJ whole genome shotgun (WGS) entry which is preliminary data.</text>
</comment>
<dbReference type="SUPFAM" id="SSF55781">
    <property type="entry name" value="GAF domain-like"/>
    <property type="match status" value="1"/>
</dbReference>
<dbReference type="InterPro" id="IPR050707">
    <property type="entry name" value="HTH_MetabolicPath_Reg"/>
</dbReference>
<keyword evidence="7" id="KW-1185">Reference proteome</keyword>
<evidence type="ECO:0000256" key="2">
    <source>
        <dbReference type="ARBA" id="ARBA00023125"/>
    </source>
</evidence>
<name>A0A927RI72_9ACTN</name>
<dbReference type="InterPro" id="IPR036388">
    <property type="entry name" value="WH-like_DNA-bd_sf"/>
</dbReference>
<dbReference type="EMBL" id="JADBEM010000001">
    <property type="protein sequence ID" value="MBE1612990.1"/>
    <property type="molecule type" value="Genomic_DNA"/>
</dbReference>
<proteinExistence type="predicted"/>
<reference evidence="6" key="1">
    <citation type="submission" date="2020-10" db="EMBL/GenBank/DDBJ databases">
        <title>Sequencing the genomes of 1000 actinobacteria strains.</title>
        <authorList>
            <person name="Klenk H.-P."/>
        </authorList>
    </citation>
    <scope>NUCLEOTIDE SEQUENCE</scope>
    <source>
        <strain evidence="6">DSM 45354</strain>
    </source>
</reference>
<feature type="domain" description="IclR-ED" evidence="5">
    <location>
        <begin position="67"/>
        <end position="248"/>
    </location>
</feature>
<evidence type="ECO:0000259" key="5">
    <source>
        <dbReference type="PROSITE" id="PS51078"/>
    </source>
</evidence>
<dbReference type="InterPro" id="IPR036390">
    <property type="entry name" value="WH_DNA-bd_sf"/>
</dbReference>
<dbReference type="GO" id="GO:0003677">
    <property type="term" value="F:DNA binding"/>
    <property type="evidence" value="ECO:0007669"/>
    <property type="project" value="UniProtKB-KW"/>
</dbReference>
<organism evidence="6 7">
    <name type="scientific">Actinopolymorpha pittospori</name>
    <dbReference type="NCBI Taxonomy" id="648752"/>
    <lineage>
        <taxon>Bacteria</taxon>
        <taxon>Bacillati</taxon>
        <taxon>Actinomycetota</taxon>
        <taxon>Actinomycetes</taxon>
        <taxon>Propionibacteriales</taxon>
        <taxon>Actinopolymorphaceae</taxon>
        <taxon>Actinopolymorpha</taxon>
    </lineage>
</organism>
<keyword evidence="1" id="KW-0805">Transcription regulation</keyword>
<dbReference type="RefSeq" id="WP_192755936.1">
    <property type="nucleotide sequence ID" value="NZ_BAABJL010000081.1"/>
</dbReference>
<evidence type="ECO:0000313" key="6">
    <source>
        <dbReference type="EMBL" id="MBE1612990.1"/>
    </source>
</evidence>
<dbReference type="GO" id="GO:0045892">
    <property type="term" value="P:negative regulation of DNA-templated transcription"/>
    <property type="evidence" value="ECO:0007669"/>
    <property type="project" value="TreeGrafter"/>
</dbReference>
<dbReference type="PANTHER" id="PTHR30136:SF35">
    <property type="entry name" value="HTH-TYPE TRANSCRIPTIONAL REGULATOR RV1719"/>
    <property type="match status" value="1"/>
</dbReference>
<accession>A0A927RI72</accession>
<dbReference type="Pfam" id="PF01614">
    <property type="entry name" value="IclR_C"/>
    <property type="match status" value="1"/>
</dbReference>
<protein>
    <submittedName>
        <fullName evidence="6">DNA-binding IclR family transcriptional regulator</fullName>
    </submittedName>
</protein>
<gene>
    <name evidence="6" type="ORF">HEB94_009838</name>
</gene>